<organism evidence="1">
    <name type="scientific">Arion vulgaris</name>
    <dbReference type="NCBI Taxonomy" id="1028688"/>
    <lineage>
        <taxon>Eukaryota</taxon>
        <taxon>Metazoa</taxon>
        <taxon>Spiralia</taxon>
        <taxon>Lophotrochozoa</taxon>
        <taxon>Mollusca</taxon>
        <taxon>Gastropoda</taxon>
        <taxon>Heterobranchia</taxon>
        <taxon>Euthyneura</taxon>
        <taxon>Panpulmonata</taxon>
        <taxon>Eupulmonata</taxon>
        <taxon>Stylommatophora</taxon>
        <taxon>Helicina</taxon>
        <taxon>Arionoidea</taxon>
        <taxon>Arionidae</taxon>
        <taxon>Arion</taxon>
    </lineage>
</organism>
<sequence>RKLSVAIKTAVDEENLARRFNLKLGNVEPRYNQEDRYYRRDPPIEIDQTRDRGKNEGRATYREVHAVHNERPYQGRDQYIGGRAAGLMNEGNIGMDRRCYGCRNTRHLIRNCPVVQSQQNRRWREFQTVNNIQERRRNTKFET</sequence>
<name>A0A0B6Y093_9EUPU</name>
<accession>A0A0B6Y093</accession>
<reference evidence="1" key="1">
    <citation type="submission" date="2014-12" db="EMBL/GenBank/DDBJ databases">
        <title>Insight into the proteome of Arion vulgaris.</title>
        <authorList>
            <person name="Aradska J."/>
            <person name="Bulat T."/>
            <person name="Smidak R."/>
            <person name="Sarate P."/>
            <person name="Gangsoo J."/>
            <person name="Sialana F."/>
            <person name="Bilban M."/>
            <person name="Lubec G."/>
        </authorList>
    </citation>
    <scope>NUCLEOTIDE SEQUENCE</scope>
    <source>
        <tissue evidence="1">Skin</tissue>
    </source>
</reference>
<protein>
    <recommendedName>
        <fullName evidence="2">CCHC-type domain-containing protein</fullName>
    </recommendedName>
</protein>
<dbReference type="AlphaFoldDB" id="A0A0B6Y093"/>
<gene>
    <name evidence="1" type="primary">ORF8206</name>
</gene>
<evidence type="ECO:0000313" key="1">
    <source>
        <dbReference type="EMBL" id="CEK49574.1"/>
    </source>
</evidence>
<proteinExistence type="predicted"/>
<feature type="non-terminal residue" evidence="1">
    <location>
        <position position="1"/>
    </location>
</feature>
<evidence type="ECO:0008006" key="2">
    <source>
        <dbReference type="Google" id="ProtNLM"/>
    </source>
</evidence>
<dbReference type="EMBL" id="HACG01002709">
    <property type="protein sequence ID" value="CEK49574.1"/>
    <property type="molecule type" value="Transcribed_RNA"/>
</dbReference>